<dbReference type="Pfam" id="PF04851">
    <property type="entry name" value="ResIII"/>
    <property type="match status" value="1"/>
</dbReference>
<dbReference type="InterPro" id="IPR006935">
    <property type="entry name" value="Helicase/UvrB_N"/>
</dbReference>
<protein>
    <submittedName>
        <fullName evidence="2">DEAD/DEAH box helicase family protein</fullName>
    </submittedName>
</protein>
<dbReference type="GeneID" id="69057522"/>
<keyword evidence="2" id="KW-0378">Hydrolase</keyword>
<keyword evidence="2" id="KW-0547">Nucleotide-binding</keyword>
<dbReference type="InterPro" id="IPR050742">
    <property type="entry name" value="Helicase_Restrict-Modif_Enz"/>
</dbReference>
<sequence>MELKEYQKGVLDDISRFLEEWSGPSDYNASTAYSHFWQIKGLKVADDGPINPYNDQIDNEKVPQLCVKIPTGGGKTFVAASALKLLSDYLPYTDKKAVVWLVPSDSILKQTFKALSDPTHPYRKRIDADFSHRVEIYGKDELLGGQNFTNSSIEHQLSIFVLSFNSLRTSNKDSRLVYQENGNLLSFKSSLTNQNVLDDADELSLIQVIRSLDPIVIVDESHHATSKLSIDMLKNINPTFILELTATPRQSSNVLSFVDSYSLKKEHMVKLPVIVYNRNDKSEVIGTAIAIRNKLESLANKIKKKRYIRPIVLFQAEPQNKDGAVTFNRIKKDLIKVGIPSEQIAIKTANVDDIGDTDLMNPECPIRYIITVNALKEGWDCPFAYILATIANKSSKVDVEQILGRVLRLPYASESSEELLNLSYVLTSSDDFANALDGIVKGLNQAGFSPEDYRAIDNISQYPSIDSPVPFKNDTNSTPFQTKSVSKELQIEEINSDTVKAWLPHNPNKEVNRETKTDRLLNQAKKMNTVYKKETYNRLNQSSDGFVPYDLSKRVPKITIQPQYIEDASNTVLPQFTIPGEKTIFSDTSSRLLTFSDLTINFDLSKSDLNINLTETLPEMAKIDVNSQNKVKQGRITGNFSGIEKIIYDKAPLRQAIEIAIHRADSINFVDHRSVCSYVNRVVNSLSASQKETIIKKPLFFAEKVKAKIFDLINKEEQKEFNERLEIDSISVEPTYHFPNEMLLTNSIDSLEKTLYSAEQRGNGFERKMMDMLSESKNILWWHRNPARSKYGFCMNGPFNHWPDFIAKTLTGKVLIIETKGDDLRDNGIERARLGSQWQSLAGIHDFRYFLVFQHLQEKETVNFTKFKDILSKL</sequence>
<feature type="domain" description="Helicase/UvrB N-terminal" evidence="1">
    <location>
        <begin position="1"/>
        <end position="249"/>
    </location>
</feature>
<evidence type="ECO:0000313" key="3">
    <source>
        <dbReference type="Proteomes" id="UP000465035"/>
    </source>
</evidence>
<evidence type="ECO:0000259" key="1">
    <source>
        <dbReference type="Pfam" id="PF04851"/>
    </source>
</evidence>
<dbReference type="InterPro" id="IPR027417">
    <property type="entry name" value="P-loop_NTPase"/>
</dbReference>
<dbReference type="GO" id="GO:0005829">
    <property type="term" value="C:cytosol"/>
    <property type="evidence" value="ECO:0007669"/>
    <property type="project" value="TreeGrafter"/>
</dbReference>
<dbReference type="GO" id="GO:0004386">
    <property type="term" value="F:helicase activity"/>
    <property type="evidence" value="ECO:0007669"/>
    <property type="project" value="UniProtKB-KW"/>
</dbReference>
<keyword evidence="2" id="KW-0067">ATP-binding</keyword>
<accession>A0A6P1EBF7</accession>
<dbReference type="REBASE" id="370792">
    <property type="entry name" value="LhiFLUBORF4025P"/>
</dbReference>
<name>A0A6P1EBF7_LENHI</name>
<organism evidence="2 3">
    <name type="scientific">Lentilactobacillus hilgardii</name>
    <name type="common">Lactobacillus hilgardii</name>
    <dbReference type="NCBI Taxonomy" id="1588"/>
    <lineage>
        <taxon>Bacteria</taxon>
        <taxon>Bacillati</taxon>
        <taxon>Bacillota</taxon>
        <taxon>Bacilli</taxon>
        <taxon>Lactobacillales</taxon>
        <taxon>Lactobacillaceae</taxon>
        <taxon>Lentilactobacillus</taxon>
    </lineage>
</organism>
<dbReference type="GO" id="GO:0003677">
    <property type="term" value="F:DNA binding"/>
    <property type="evidence" value="ECO:0007669"/>
    <property type="project" value="InterPro"/>
</dbReference>
<dbReference type="Gene3D" id="3.40.50.300">
    <property type="entry name" value="P-loop containing nucleotide triphosphate hydrolases"/>
    <property type="match status" value="1"/>
</dbReference>
<evidence type="ECO:0000313" key="2">
    <source>
        <dbReference type="EMBL" id="QHB51444.1"/>
    </source>
</evidence>
<gene>
    <name evidence="2" type="ORF">GQR93_04030</name>
</gene>
<dbReference type="EMBL" id="CP047121">
    <property type="protein sequence ID" value="QHB51444.1"/>
    <property type="molecule type" value="Genomic_DNA"/>
</dbReference>
<dbReference type="RefSeq" id="WP_003552518.1">
    <property type="nucleotide sequence ID" value="NZ_CABKOL010000106.1"/>
</dbReference>
<dbReference type="CDD" id="cd18785">
    <property type="entry name" value="SF2_C"/>
    <property type="match status" value="1"/>
</dbReference>
<proteinExistence type="predicted"/>
<dbReference type="PANTHER" id="PTHR47396:SF1">
    <property type="entry name" value="ATP-DEPENDENT HELICASE IRC3-RELATED"/>
    <property type="match status" value="1"/>
</dbReference>
<dbReference type="PANTHER" id="PTHR47396">
    <property type="entry name" value="TYPE I RESTRICTION ENZYME ECOKI R PROTEIN"/>
    <property type="match status" value="1"/>
</dbReference>
<dbReference type="Proteomes" id="UP000465035">
    <property type="component" value="Chromosome"/>
</dbReference>
<dbReference type="SUPFAM" id="SSF52540">
    <property type="entry name" value="P-loop containing nucleoside triphosphate hydrolases"/>
    <property type="match status" value="2"/>
</dbReference>
<keyword evidence="2" id="KW-0347">Helicase</keyword>
<dbReference type="GO" id="GO:0016787">
    <property type="term" value="F:hydrolase activity"/>
    <property type="evidence" value="ECO:0007669"/>
    <property type="project" value="InterPro"/>
</dbReference>
<reference evidence="2 3" key="1">
    <citation type="submission" date="2019-12" db="EMBL/GenBank/DDBJ databases">
        <title>Lactobacillus hilgardii FLUB.</title>
        <authorList>
            <person name="Gustaw K."/>
        </authorList>
    </citation>
    <scope>NUCLEOTIDE SEQUENCE [LARGE SCALE GENOMIC DNA]</scope>
    <source>
        <strain evidence="2 3">FLUB</strain>
    </source>
</reference>
<dbReference type="GO" id="GO:0005524">
    <property type="term" value="F:ATP binding"/>
    <property type="evidence" value="ECO:0007669"/>
    <property type="project" value="InterPro"/>
</dbReference>
<dbReference type="AlphaFoldDB" id="A0A6P1EBF7"/>